<evidence type="ECO:0000259" key="9">
    <source>
        <dbReference type="Pfam" id="PF16916"/>
    </source>
</evidence>
<accession>A0ABM7H133</accession>
<feature type="domain" description="Cation efflux protein transmembrane" evidence="8">
    <location>
        <begin position="41"/>
        <end position="234"/>
    </location>
</feature>
<dbReference type="InterPro" id="IPR036837">
    <property type="entry name" value="Cation_efflux_CTD_sf"/>
</dbReference>
<dbReference type="Proteomes" id="UP000318594">
    <property type="component" value="Chromosome"/>
</dbReference>
<feature type="transmembrane region" description="Helical" evidence="7">
    <location>
        <begin position="39"/>
        <end position="60"/>
    </location>
</feature>
<proteinExistence type="inferred from homology"/>
<dbReference type="InterPro" id="IPR002524">
    <property type="entry name" value="Cation_efflux"/>
</dbReference>
<keyword evidence="3" id="KW-0813">Transport</keyword>
<dbReference type="InterPro" id="IPR050291">
    <property type="entry name" value="CDF_Transporter"/>
</dbReference>
<dbReference type="InterPro" id="IPR058533">
    <property type="entry name" value="Cation_efflux_TM"/>
</dbReference>
<dbReference type="GeneID" id="92857898"/>
<feature type="transmembrane region" description="Helical" evidence="7">
    <location>
        <begin position="66"/>
        <end position="87"/>
    </location>
</feature>
<evidence type="ECO:0000256" key="4">
    <source>
        <dbReference type="ARBA" id="ARBA00022692"/>
    </source>
</evidence>
<dbReference type="InterPro" id="IPR027470">
    <property type="entry name" value="Cation_efflux_CTD"/>
</dbReference>
<comment type="similarity">
    <text evidence="2">Belongs to the cation diffusion facilitator (CDF) transporter (TC 2.A.4) family.</text>
</comment>
<feature type="transmembrane region" description="Helical" evidence="7">
    <location>
        <begin position="141"/>
        <end position="163"/>
    </location>
</feature>
<organism evidence="10 11">
    <name type="scientific">Cutibacterium acnes subsp. acnes</name>
    <dbReference type="NCBI Taxonomy" id="1734925"/>
    <lineage>
        <taxon>Bacteria</taxon>
        <taxon>Bacillati</taxon>
        <taxon>Actinomycetota</taxon>
        <taxon>Actinomycetes</taxon>
        <taxon>Propionibacteriales</taxon>
        <taxon>Propionibacteriaceae</taxon>
        <taxon>Cutibacterium</taxon>
    </lineage>
</organism>
<keyword evidence="5 7" id="KW-1133">Transmembrane helix</keyword>
<feature type="transmembrane region" description="Helical" evidence="7">
    <location>
        <begin position="184"/>
        <end position="203"/>
    </location>
</feature>
<dbReference type="NCBIfam" id="TIGR01297">
    <property type="entry name" value="CDF"/>
    <property type="match status" value="1"/>
</dbReference>
<evidence type="ECO:0000256" key="1">
    <source>
        <dbReference type="ARBA" id="ARBA00004141"/>
    </source>
</evidence>
<evidence type="ECO:0000313" key="10">
    <source>
        <dbReference type="EMBL" id="BBK85254.1"/>
    </source>
</evidence>
<evidence type="ECO:0000259" key="8">
    <source>
        <dbReference type="Pfam" id="PF01545"/>
    </source>
</evidence>
<sequence length="327" mass="35957">MTVLFGEYRWGWDNARVTTIPDIPAVTSRHRPPEDLSRFAWLSIAAAIATILLKTLAWHITGSVGLLSDAAESLVNLVAAIIALVALKVSIRPPDMNHQFGHSKAEYFSAGAEGMMIFIAAAVIVYSAVERFLYPRPIADAGVGLLVSVLASVINGAVAWVLLRNGRKRRSMTLIADGKHLLTDVWTSLGVLVGVGLVWLTGWQRLDPIVAFAVGINILVTGAKLVRQSGTALLDVSLPEEDNAAIRDFLAAHSNDHLTFHAVRTREAGYRQFLEFHMLVPGSWTVKQGHDVMEDLIDEILEEWPEMRVSGHLEPIEDPRSYEDIDV</sequence>
<evidence type="ECO:0000256" key="2">
    <source>
        <dbReference type="ARBA" id="ARBA00008114"/>
    </source>
</evidence>
<dbReference type="EMBL" id="AP019723">
    <property type="protein sequence ID" value="BBK85254.1"/>
    <property type="molecule type" value="Genomic_DNA"/>
</dbReference>
<evidence type="ECO:0000256" key="7">
    <source>
        <dbReference type="SAM" id="Phobius"/>
    </source>
</evidence>
<reference evidence="10 11" key="1">
    <citation type="submission" date="2019-06" db="EMBL/GenBank/DDBJ databases">
        <title>Complete genome sequence of Cutibacterium acnes subsp. acnes NBRC 107605.</title>
        <authorList>
            <person name="Miura T."/>
            <person name="Furukawa M."/>
            <person name="Shimamura M."/>
            <person name="Ohyama Y."/>
            <person name="Yamazoe A."/>
            <person name="Kawasaki H."/>
        </authorList>
    </citation>
    <scope>NUCLEOTIDE SEQUENCE [LARGE SCALE GENOMIC DNA]</scope>
    <source>
        <strain evidence="10 11">NBRC 107605</strain>
    </source>
</reference>
<comment type="subcellular location">
    <subcellularLocation>
        <location evidence="1">Membrane</location>
        <topology evidence="1">Multi-pass membrane protein</topology>
    </subcellularLocation>
</comment>
<dbReference type="Gene3D" id="1.20.1510.10">
    <property type="entry name" value="Cation efflux protein transmembrane domain"/>
    <property type="match status" value="1"/>
</dbReference>
<dbReference type="InterPro" id="IPR027469">
    <property type="entry name" value="Cation_efflux_TMD_sf"/>
</dbReference>
<dbReference type="Pfam" id="PF16916">
    <property type="entry name" value="ZT_dimer"/>
    <property type="match status" value="1"/>
</dbReference>
<gene>
    <name evidence="10" type="ORF">CacPP4_18690</name>
</gene>
<dbReference type="PANTHER" id="PTHR43840:SF15">
    <property type="entry name" value="MITOCHONDRIAL METAL TRANSPORTER 1-RELATED"/>
    <property type="match status" value="1"/>
</dbReference>
<evidence type="ECO:0000256" key="6">
    <source>
        <dbReference type="ARBA" id="ARBA00023136"/>
    </source>
</evidence>
<dbReference type="SUPFAM" id="SSF161111">
    <property type="entry name" value="Cation efflux protein transmembrane domain-like"/>
    <property type="match status" value="1"/>
</dbReference>
<keyword evidence="11" id="KW-1185">Reference proteome</keyword>
<name>A0ABM7H133_CUTAC</name>
<evidence type="ECO:0000313" key="11">
    <source>
        <dbReference type="Proteomes" id="UP000318594"/>
    </source>
</evidence>
<evidence type="ECO:0000256" key="3">
    <source>
        <dbReference type="ARBA" id="ARBA00022448"/>
    </source>
</evidence>
<protein>
    <submittedName>
        <fullName evidence="10">Transporter</fullName>
    </submittedName>
</protein>
<keyword evidence="6 7" id="KW-0472">Membrane</keyword>
<feature type="transmembrane region" description="Helical" evidence="7">
    <location>
        <begin position="107"/>
        <end position="129"/>
    </location>
</feature>
<dbReference type="RefSeq" id="WP_002515434.1">
    <property type="nucleotide sequence ID" value="NZ_AP019723.1"/>
</dbReference>
<feature type="domain" description="Cation efflux protein cytoplasmic" evidence="9">
    <location>
        <begin position="238"/>
        <end position="315"/>
    </location>
</feature>
<dbReference type="Pfam" id="PF01545">
    <property type="entry name" value="Cation_efflux"/>
    <property type="match status" value="1"/>
</dbReference>
<dbReference type="SUPFAM" id="SSF160240">
    <property type="entry name" value="Cation efflux protein cytoplasmic domain-like"/>
    <property type="match status" value="1"/>
</dbReference>
<dbReference type="Gene3D" id="3.30.70.1350">
    <property type="entry name" value="Cation efflux protein, cytoplasmic domain"/>
    <property type="match status" value="1"/>
</dbReference>
<evidence type="ECO:0000256" key="5">
    <source>
        <dbReference type="ARBA" id="ARBA00022989"/>
    </source>
</evidence>
<dbReference type="PANTHER" id="PTHR43840">
    <property type="entry name" value="MITOCHONDRIAL METAL TRANSPORTER 1-RELATED"/>
    <property type="match status" value="1"/>
</dbReference>
<keyword evidence="4 7" id="KW-0812">Transmembrane</keyword>